<protein>
    <submittedName>
        <fullName evidence="2">Uncharacterized protein</fullName>
    </submittedName>
</protein>
<sequence length="53" mass="5747">MWHRCGGQIAHPTNGARARNKPEGRRAIAGPFGRAGDFVTLAPPVEVIRIWPG</sequence>
<evidence type="ECO:0000256" key="1">
    <source>
        <dbReference type="SAM" id="MobiDB-lite"/>
    </source>
</evidence>
<reference evidence="2 3" key="1">
    <citation type="submission" date="2016-04" db="EMBL/GenBank/DDBJ databases">
        <title>Deep-sea bacteria in the southern Pacific.</title>
        <authorList>
            <person name="Tang K."/>
        </authorList>
    </citation>
    <scope>NUCLEOTIDE SEQUENCE [LARGE SCALE GENOMIC DNA]</scope>
    <source>
        <strain evidence="2 3">JLT2014</strain>
    </source>
</reference>
<dbReference type="Proteomes" id="UP000187059">
    <property type="component" value="Chromosome"/>
</dbReference>
<evidence type="ECO:0000313" key="3">
    <source>
        <dbReference type="Proteomes" id="UP000187059"/>
    </source>
</evidence>
<feature type="region of interest" description="Disordered" evidence="1">
    <location>
        <begin position="1"/>
        <end position="23"/>
    </location>
</feature>
<proteinExistence type="predicted"/>
<accession>A0A1P8UYH8</accession>
<dbReference type="KEGG" id="paby:Ga0080574_TMP4118"/>
<keyword evidence="3" id="KW-1185">Reference proteome</keyword>
<evidence type="ECO:0000313" key="2">
    <source>
        <dbReference type="EMBL" id="APZ54452.1"/>
    </source>
</evidence>
<dbReference type="EMBL" id="CP015093">
    <property type="protein sequence ID" value="APZ54452.1"/>
    <property type="molecule type" value="Genomic_DNA"/>
</dbReference>
<name>A0A1P8UYH8_9RHOB</name>
<dbReference type="STRING" id="1250539.Ga0080574_TMP4118"/>
<organism evidence="2 3">
    <name type="scientific">Salipiger abyssi</name>
    <dbReference type="NCBI Taxonomy" id="1250539"/>
    <lineage>
        <taxon>Bacteria</taxon>
        <taxon>Pseudomonadati</taxon>
        <taxon>Pseudomonadota</taxon>
        <taxon>Alphaproteobacteria</taxon>
        <taxon>Rhodobacterales</taxon>
        <taxon>Roseobacteraceae</taxon>
        <taxon>Salipiger</taxon>
    </lineage>
</organism>
<gene>
    <name evidence="2" type="ORF">Ga0080574_TMP4118</name>
</gene>
<dbReference type="AlphaFoldDB" id="A0A1P8UYH8"/>